<dbReference type="RefSeq" id="WP_007121343.1">
    <property type="nucleotide sequence ID" value="NZ_ABID01000047.1"/>
</dbReference>
<evidence type="ECO:0000259" key="1">
    <source>
        <dbReference type="Pfam" id="PF01968"/>
    </source>
</evidence>
<organism evidence="3 4">
    <name type="scientific">Sulfitobacter indolifex HEL-45</name>
    <dbReference type="NCBI Taxonomy" id="391624"/>
    <lineage>
        <taxon>Bacteria</taxon>
        <taxon>Pseudomonadati</taxon>
        <taxon>Pseudomonadota</taxon>
        <taxon>Alphaproteobacteria</taxon>
        <taxon>Rhodobacterales</taxon>
        <taxon>Roseobacteraceae</taxon>
        <taxon>Sulfitobacter</taxon>
    </lineage>
</organism>
<dbReference type="SUPFAM" id="SSF53067">
    <property type="entry name" value="Actin-like ATPase domain"/>
    <property type="match status" value="1"/>
</dbReference>
<evidence type="ECO:0000313" key="4">
    <source>
        <dbReference type="Proteomes" id="UP000003257"/>
    </source>
</evidence>
<dbReference type="PANTHER" id="PTHR11365">
    <property type="entry name" value="5-OXOPROLINASE RELATED"/>
    <property type="match status" value="1"/>
</dbReference>
<comment type="caution">
    <text evidence="3">The sequence shown here is derived from an EMBL/GenBank/DDBJ whole genome shotgun (WGS) entry which is preliminary data.</text>
</comment>
<keyword evidence="4" id="KW-1185">Reference proteome</keyword>
<dbReference type="PANTHER" id="PTHR11365:SF23">
    <property type="entry name" value="HYPOTHETICAL 5-OXOPROLINASE (EUROFUNG)-RELATED"/>
    <property type="match status" value="1"/>
</dbReference>
<accession>A0ABM9X0S9</accession>
<name>A0ABM9X0S9_9RHOB</name>
<feature type="domain" description="Hydantoinase/oxoprolinase N-terminal" evidence="2">
    <location>
        <begin position="3"/>
        <end position="178"/>
    </location>
</feature>
<dbReference type="InterPro" id="IPR043129">
    <property type="entry name" value="ATPase_NBD"/>
</dbReference>
<dbReference type="Proteomes" id="UP000003257">
    <property type="component" value="Unassembled WGS sequence"/>
</dbReference>
<evidence type="ECO:0000259" key="2">
    <source>
        <dbReference type="Pfam" id="PF05378"/>
    </source>
</evidence>
<dbReference type="InterPro" id="IPR002821">
    <property type="entry name" value="Hydantoinase_A"/>
</dbReference>
<proteinExistence type="predicted"/>
<reference evidence="3 4" key="1">
    <citation type="submission" date="2007-11" db="EMBL/GenBank/DDBJ databases">
        <authorList>
            <person name="Wagner-Dobler I."/>
            <person name="Ferriera S."/>
            <person name="Johnson J."/>
            <person name="Kravitz S."/>
            <person name="Beeson K."/>
            <person name="Sutton G."/>
            <person name="Rogers Y.-H."/>
            <person name="Friedman R."/>
            <person name="Frazier M."/>
            <person name="Venter J.C."/>
        </authorList>
    </citation>
    <scope>NUCLEOTIDE SEQUENCE [LARGE SCALE GENOMIC DNA]</scope>
    <source>
        <strain evidence="3 4">HEL-45</strain>
    </source>
</reference>
<dbReference type="InterPro" id="IPR008040">
    <property type="entry name" value="Hydant_A_N"/>
</dbReference>
<feature type="domain" description="Hydantoinase A/oxoprolinase" evidence="1">
    <location>
        <begin position="201"/>
        <end position="495"/>
    </location>
</feature>
<evidence type="ECO:0000313" key="3">
    <source>
        <dbReference type="EMBL" id="EDQ03076.1"/>
    </source>
</evidence>
<dbReference type="Pfam" id="PF01968">
    <property type="entry name" value="Hydantoinase_A"/>
    <property type="match status" value="1"/>
</dbReference>
<gene>
    <name evidence="3" type="ORF">OIHEL45_16851</name>
</gene>
<dbReference type="InterPro" id="IPR045079">
    <property type="entry name" value="Oxoprolinase-like"/>
</dbReference>
<dbReference type="Pfam" id="PF05378">
    <property type="entry name" value="Hydant_A_N"/>
    <property type="match status" value="1"/>
</dbReference>
<dbReference type="EMBL" id="ABID01000047">
    <property type="protein sequence ID" value="EDQ03076.1"/>
    <property type="molecule type" value="Genomic_DNA"/>
</dbReference>
<protein>
    <submittedName>
        <fullName evidence="3">5-oxoprolinase (ATP-hydrolyzing)</fullName>
    </submittedName>
</protein>
<sequence>MVKISIDIGGTFTDVVAETATGLSSVKVLTTPDAPDRGALDGVGRLLSDLGKSHGDISAVIHGTTLATNALIERRGAKTAFITTAGFRDVLDMRYEKRFEQYDLDIEMPTSLVDRPLRLGLRERILADGSVLQAPQDTEIDALAAKIKNEDVEAVAIGFLHSYRNPAHEEYVADRLQQTFGDTITICQSADVACEIREYERFSTVCANAYVRPLMSQYLGALKSELNGLGFDGSFLMMLSGGGLTTLEQAMRFPIRLVESGPAGGVALAAHVAREVGSTKTLSLDIGGTTAKICFIRDGNPQTTRRFEVARAWRDVKGSGLPVRVPTVELVEIGAGGGSIAAVDTLGRLKVGPRSAGSDPGPAAYGRGGKDATITDAHLTVGNIAAEGFAGGMISLTPANAPDAIAHHVQAPMGIGDVDTAAAGIIELADETMANAARVHGIELGHDIASFDLLVTGGGGALHAARIAEKLGIRRIIVPQNAGVGSAVGFLRSPVAFESAISVMELLHDVDAAELSQRVVDQLAYVRSIVGTAVPADDVVTTVKVELRYKGQGLEVVLEHPADDSFRIDVDQLEAEFIERYNVLVGFTLKNIPVELVSVSLTAREKRALDTHPFTPQRSEAAETTRMVFDLAAQRRISYQIVKRATLGADVLSGPAVVVEDQTTTLVRPGWSVRASSEGHLILDRSEA</sequence>